<dbReference type="CDD" id="cd01335">
    <property type="entry name" value="Radical_SAM"/>
    <property type="match status" value="1"/>
</dbReference>
<dbReference type="SUPFAM" id="SSF52242">
    <property type="entry name" value="Cobalamin (vitamin B12)-binding domain"/>
    <property type="match status" value="1"/>
</dbReference>
<name>A0A1F8FNF0_9BACT</name>
<keyword evidence="2" id="KW-0489">Methyltransferase</keyword>
<dbReference type="Pfam" id="PF04055">
    <property type="entry name" value="Radical_SAM"/>
    <property type="match status" value="1"/>
</dbReference>
<keyword evidence="7" id="KW-0411">Iron-sulfur</keyword>
<evidence type="ECO:0000259" key="8">
    <source>
        <dbReference type="PROSITE" id="PS51332"/>
    </source>
</evidence>
<dbReference type="EMBL" id="MGJV01000024">
    <property type="protein sequence ID" value="OGN14602.1"/>
    <property type="molecule type" value="Genomic_DNA"/>
</dbReference>
<keyword evidence="5" id="KW-0479">Metal-binding</keyword>
<dbReference type="Pfam" id="PF02310">
    <property type="entry name" value="B12-binding"/>
    <property type="match status" value="1"/>
</dbReference>
<dbReference type="PANTHER" id="PTHR43409:SF7">
    <property type="entry name" value="BLL1977 PROTEIN"/>
    <property type="match status" value="1"/>
</dbReference>
<evidence type="ECO:0000313" key="11">
    <source>
        <dbReference type="Proteomes" id="UP000176581"/>
    </source>
</evidence>
<keyword evidence="3" id="KW-0808">Transferase</keyword>
<keyword evidence="6" id="KW-0408">Iron</keyword>
<dbReference type="InterPro" id="IPR006638">
    <property type="entry name" value="Elp3/MiaA/NifB-like_rSAM"/>
</dbReference>
<evidence type="ECO:0000256" key="7">
    <source>
        <dbReference type="ARBA" id="ARBA00023014"/>
    </source>
</evidence>
<dbReference type="SFLD" id="SFLDG01123">
    <property type="entry name" value="methyltransferase_(Class_B)"/>
    <property type="match status" value="1"/>
</dbReference>
<protein>
    <submittedName>
        <fullName evidence="10">Uncharacterized protein</fullName>
    </submittedName>
</protein>
<dbReference type="GO" id="GO:0031419">
    <property type="term" value="F:cobalamin binding"/>
    <property type="evidence" value="ECO:0007669"/>
    <property type="project" value="InterPro"/>
</dbReference>
<evidence type="ECO:0000256" key="4">
    <source>
        <dbReference type="ARBA" id="ARBA00022691"/>
    </source>
</evidence>
<dbReference type="Gene3D" id="3.40.50.280">
    <property type="entry name" value="Cobalamin-binding domain"/>
    <property type="match status" value="1"/>
</dbReference>
<dbReference type="InterPro" id="IPR051198">
    <property type="entry name" value="BchE-like"/>
</dbReference>
<dbReference type="GO" id="GO:0051539">
    <property type="term" value="F:4 iron, 4 sulfur cluster binding"/>
    <property type="evidence" value="ECO:0007669"/>
    <property type="project" value="UniProtKB-KW"/>
</dbReference>
<comment type="cofactor">
    <cofactor evidence="1">
        <name>[4Fe-4S] cluster</name>
        <dbReference type="ChEBI" id="CHEBI:49883"/>
    </cofactor>
</comment>
<sequence length="491" mass="56020">MKKKVDLLLVNPGNRLEQFANLSPLATVAQPLGIAILAAYVREQGFSVDIVDAEAEFWTPEMAAESIEQNYEPTLVGLSAFTTKMTAAGQILQLIKQRMPQVLTIAGGHHPSAIPAQTLQEEAVDFVIKGEGFYPTAELLQLLKEKRDEFPISGVWYKNKTGEVISNGQARGIQNLDELPFPAYDLLPMEKYRAHHWQAWDFGLDQSGFSLIFTSLGCPFSCAFCSVNVVYERNAVRYRSPEHVVKELKHLVERYGIKHIEIIDDTFTVNYKHVEKLCEAIIKAGLGNKINAWCFARTDRTEPVFMEKMKRAGINWVFMGFESGDDAILMNVNKKQTVDKIRRALENVSRAQIHVGGNFVFGWPEDTEETMRETLSLAMEICPEYANFFIFMAYPGTPLRQWAIQQGFPLPEKWGQYGFFAPDALPVRNARLSAEDILYFRDHAFNKFYKSSDYQQKVEKVFGRQVLNFLNSKVLIKQIRRTRLKDYKPSS</sequence>
<feature type="domain" description="Radical SAM core" evidence="9">
    <location>
        <begin position="204"/>
        <end position="436"/>
    </location>
</feature>
<organism evidence="10 11">
    <name type="scientific">Candidatus Yanofskybacteria bacterium RIFCSPHIGHO2_02_FULL_43_22</name>
    <dbReference type="NCBI Taxonomy" id="1802681"/>
    <lineage>
        <taxon>Bacteria</taxon>
        <taxon>Candidatus Yanofskyibacteriota</taxon>
    </lineage>
</organism>
<evidence type="ECO:0000256" key="3">
    <source>
        <dbReference type="ARBA" id="ARBA00022679"/>
    </source>
</evidence>
<dbReference type="AlphaFoldDB" id="A0A1F8FNF0"/>
<accession>A0A1F8FNF0</accession>
<dbReference type="Gene3D" id="3.80.30.20">
    <property type="entry name" value="tm_1862 like domain"/>
    <property type="match status" value="1"/>
</dbReference>
<dbReference type="SFLD" id="SFLDG01082">
    <property type="entry name" value="B12-binding_domain_containing"/>
    <property type="match status" value="1"/>
</dbReference>
<dbReference type="PANTHER" id="PTHR43409">
    <property type="entry name" value="ANAEROBIC MAGNESIUM-PROTOPORPHYRIN IX MONOMETHYL ESTER CYCLASE-RELATED"/>
    <property type="match status" value="1"/>
</dbReference>
<evidence type="ECO:0000256" key="2">
    <source>
        <dbReference type="ARBA" id="ARBA00022603"/>
    </source>
</evidence>
<dbReference type="InterPro" id="IPR036724">
    <property type="entry name" value="Cobalamin-bd_sf"/>
</dbReference>
<evidence type="ECO:0000313" key="10">
    <source>
        <dbReference type="EMBL" id="OGN14602.1"/>
    </source>
</evidence>
<dbReference type="GO" id="GO:0046872">
    <property type="term" value="F:metal ion binding"/>
    <property type="evidence" value="ECO:0007669"/>
    <property type="project" value="UniProtKB-KW"/>
</dbReference>
<gene>
    <name evidence="10" type="ORF">A3J47_02975</name>
</gene>
<dbReference type="InterPro" id="IPR006158">
    <property type="entry name" value="Cobalamin-bd"/>
</dbReference>
<dbReference type="SUPFAM" id="SSF102114">
    <property type="entry name" value="Radical SAM enzymes"/>
    <property type="match status" value="1"/>
</dbReference>
<dbReference type="SMART" id="SM00729">
    <property type="entry name" value="Elp3"/>
    <property type="match status" value="1"/>
</dbReference>
<dbReference type="InterPro" id="IPR007197">
    <property type="entry name" value="rSAM"/>
</dbReference>
<evidence type="ECO:0000259" key="9">
    <source>
        <dbReference type="PROSITE" id="PS51918"/>
    </source>
</evidence>
<reference evidence="10 11" key="1">
    <citation type="journal article" date="2016" name="Nat. Commun.">
        <title>Thousands of microbial genomes shed light on interconnected biogeochemical processes in an aquifer system.</title>
        <authorList>
            <person name="Anantharaman K."/>
            <person name="Brown C.T."/>
            <person name="Hug L.A."/>
            <person name="Sharon I."/>
            <person name="Castelle C.J."/>
            <person name="Probst A.J."/>
            <person name="Thomas B.C."/>
            <person name="Singh A."/>
            <person name="Wilkins M.J."/>
            <person name="Karaoz U."/>
            <person name="Brodie E.L."/>
            <person name="Williams K.H."/>
            <person name="Hubbard S.S."/>
            <person name="Banfield J.F."/>
        </authorList>
    </citation>
    <scope>NUCLEOTIDE SEQUENCE [LARGE SCALE GENOMIC DNA]</scope>
</reference>
<dbReference type="PROSITE" id="PS51918">
    <property type="entry name" value="RADICAL_SAM"/>
    <property type="match status" value="1"/>
</dbReference>
<keyword evidence="4" id="KW-0949">S-adenosyl-L-methionine</keyword>
<dbReference type="InterPro" id="IPR023404">
    <property type="entry name" value="rSAM_horseshoe"/>
</dbReference>
<proteinExistence type="predicted"/>
<dbReference type="InterPro" id="IPR058240">
    <property type="entry name" value="rSAM_sf"/>
</dbReference>
<dbReference type="SFLD" id="SFLDS00029">
    <property type="entry name" value="Radical_SAM"/>
    <property type="match status" value="1"/>
</dbReference>
<dbReference type="PROSITE" id="PS51332">
    <property type="entry name" value="B12_BINDING"/>
    <property type="match status" value="1"/>
</dbReference>
<evidence type="ECO:0000256" key="1">
    <source>
        <dbReference type="ARBA" id="ARBA00001966"/>
    </source>
</evidence>
<dbReference type="CDD" id="cd02068">
    <property type="entry name" value="radical_SAM_B12_BD"/>
    <property type="match status" value="1"/>
</dbReference>
<evidence type="ECO:0000256" key="5">
    <source>
        <dbReference type="ARBA" id="ARBA00022723"/>
    </source>
</evidence>
<comment type="caution">
    <text evidence="10">The sequence shown here is derived from an EMBL/GenBank/DDBJ whole genome shotgun (WGS) entry which is preliminary data.</text>
</comment>
<evidence type="ECO:0000256" key="6">
    <source>
        <dbReference type="ARBA" id="ARBA00023004"/>
    </source>
</evidence>
<dbReference type="Proteomes" id="UP000176581">
    <property type="component" value="Unassembled WGS sequence"/>
</dbReference>
<dbReference type="GO" id="GO:0003824">
    <property type="term" value="F:catalytic activity"/>
    <property type="evidence" value="ECO:0007669"/>
    <property type="project" value="InterPro"/>
</dbReference>
<dbReference type="InterPro" id="IPR034466">
    <property type="entry name" value="Methyltransferase_Class_B"/>
</dbReference>
<feature type="domain" description="B12-binding" evidence="8">
    <location>
        <begin position="4"/>
        <end position="153"/>
    </location>
</feature>